<keyword evidence="2" id="KW-1133">Transmembrane helix</keyword>
<feature type="compositionally biased region" description="Basic and acidic residues" evidence="1">
    <location>
        <begin position="129"/>
        <end position="138"/>
    </location>
</feature>
<evidence type="ECO:0000256" key="1">
    <source>
        <dbReference type="SAM" id="MobiDB-lite"/>
    </source>
</evidence>
<dbReference type="InterPro" id="IPR036179">
    <property type="entry name" value="Ig-like_dom_sf"/>
</dbReference>
<name>A0AAJ6YFU4_9HYME</name>
<feature type="region of interest" description="Disordered" evidence="1">
    <location>
        <begin position="112"/>
        <end position="146"/>
    </location>
</feature>
<dbReference type="Proteomes" id="UP000695007">
    <property type="component" value="Unplaced"/>
</dbReference>
<dbReference type="AlphaFoldDB" id="A0AAJ6YFU4"/>
<dbReference type="Gene3D" id="2.60.40.10">
    <property type="entry name" value="Immunoglobulins"/>
    <property type="match status" value="1"/>
</dbReference>
<keyword evidence="2" id="KW-0812">Transmembrane</keyword>
<gene>
    <name evidence="4" type="primary">LOC105361743</name>
</gene>
<dbReference type="SUPFAM" id="SSF48726">
    <property type="entry name" value="Immunoglobulin"/>
    <property type="match status" value="1"/>
</dbReference>
<proteinExistence type="predicted"/>
<organism evidence="3 4">
    <name type="scientific">Ceratosolen solmsi marchali</name>
    <dbReference type="NCBI Taxonomy" id="326594"/>
    <lineage>
        <taxon>Eukaryota</taxon>
        <taxon>Metazoa</taxon>
        <taxon>Ecdysozoa</taxon>
        <taxon>Arthropoda</taxon>
        <taxon>Hexapoda</taxon>
        <taxon>Insecta</taxon>
        <taxon>Pterygota</taxon>
        <taxon>Neoptera</taxon>
        <taxon>Endopterygota</taxon>
        <taxon>Hymenoptera</taxon>
        <taxon>Apocrita</taxon>
        <taxon>Proctotrupomorpha</taxon>
        <taxon>Chalcidoidea</taxon>
        <taxon>Agaonidae</taxon>
        <taxon>Agaoninae</taxon>
        <taxon>Ceratosolen</taxon>
    </lineage>
</organism>
<dbReference type="KEGG" id="csol:105361743"/>
<feature type="transmembrane region" description="Helical" evidence="2">
    <location>
        <begin position="78"/>
        <end position="102"/>
    </location>
</feature>
<evidence type="ECO:0000313" key="4">
    <source>
        <dbReference type="RefSeq" id="XP_011497299.1"/>
    </source>
</evidence>
<accession>A0AAJ6YFU4</accession>
<evidence type="ECO:0000256" key="2">
    <source>
        <dbReference type="SAM" id="Phobius"/>
    </source>
</evidence>
<dbReference type="RefSeq" id="XP_011497299.1">
    <property type="nucleotide sequence ID" value="XM_011498997.1"/>
</dbReference>
<keyword evidence="3" id="KW-1185">Reference proteome</keyword>
<evidence type="ECO:0000313" key="3">
    <source>
        <dbReference type="Proteomes" id="UP000695007"/>
    </source>
</evidence>
<sequence length="363" mass="38888">MADSVVWNFGGRELNFSSNNSRFYRHEEYEPERVVSTVTLLDPVPIYFGDYNCTVTNAYGTDSAVIKLTTYALIPVDWQLILIIIGLVVCVILIGIIVILILHCRERIKQPQPKVAQAHDNDMQETDSNADRYRESDRSSNLSDVKADIRAGSSVSNAESVTALDSEGEGSTRGVNALALAGPVPNPISGFRYSADYTEPSFPPKSNDGSNNNGYVPYVDYTRDYMPPSTQGMGASRESLSRIPSSGILGSKKIGLSSANLGGTPPQTTPIIDPRFSATYGNPYLRMSAAEQLRHAPHTAIPGVTPAPPPYTQAMRMNNLNTLNGAGPQAPLSAHYITGGPNGGVATVKRTTAAAASALATHV</sequence>
<keyword evidence="2" id="KW-0472">Membrane</keyword>
<dbReference type="GeneID" id="105361743"/>
<dbReference type="InterPro" id="IPR013783">
    <property type="entry name" value="Ig-like_fold"/>
</dbReference>
<reference evidence="4" key="1">
    <citation type="submission" date="2025-08" db="UniProtKB">
        <authorList>
            <consortium name="RefSeq"/>
        </authorList>
    </citation>
    <scope>IDENTIFICATION</scope>
</reference>
<protein>
    <submittedName>
        <fullName evidence="4">Irregular chiasm C-roughest protein-like</fullName>
    </submittedName>
</protein>